<evidence type="ECO:0000313" key="2">
    <source>
        <dbReference type="Proteomes" id="UP000683310"/>
    </source>
</evidence>
<sequence>MVEQVCGTDLTETQLLDALSALVDKSILIREENEGTIRFRMLESVQENGREQAEDSGRYPECRRRHRDWCVRLALQVEAEWIGPHQLQWVAQLERELPNLRNALEFSLSESGETALRIVTALYMFWTLRGRLSEGRRWYERALTHSTDAQPLDRAKARRGAATMAVLQGDLPAVAEHVAQLEALAEQTADPLVAFGCFRRHHRISPPTR</sequence>
<accession>A0ABX8CLN7</accession>
<evidence type="ECO:0000313" key="1">
    <source>
        <dbReference type="EMBL" id="QVI19823.1"/>
    </source>
</evidence>
<organism evidence="1 2">
    <name type="scientific">Nocardia tengchongensis</name>
    <dbReference type="NCBI Taxonomy" id="2055889"/>
    <lineage>
        <taxon>Bacteria</taxon>
        <taxon>Bacillati</taxon>
        <taxon>Actinomycetota</taxon>
        <taxon>Actinomycetes</taxon>
        <taxon>Mycobacteriales</taxon>
        <taxon>Nocardiaceae</taxon>
        <taxon>Nocardia</taxon>
    </lineage>
</organism>
<dbReference type="RefSeq" id="WP_213555854.1">
    <property type="nucleotide sequence ID" value="NZ_JBHZDI010000133.1"/>
</dbReference>
<proteinExistence type="predicted"/>
<evidence type="ECO:0008006" key="3">
    <source>
        <dbReference type="Google" id="ProtNLM"/>
    </source>
</evidence>
<dbReference type="Proteomes" id="UP000683310">
    <property type="component" value="Chromosome"/>
</dbReference>
<dbReference type="PANTHER" id="PTHR47691">
    <property type="entry name" value="REGULATOR-RELATED"/>
    <property type="match status" value="1"/>
</dbReference>
<dbReference type="PANTHER" id="PTHR47691:SF3">
    <property type="entry name" value="HTH-TYPE TRANSCRIPTIONAL REGULATOR RV0890C-RELATED"/>
    <property type="match status" value="1"/>
</dbReference>
<reference evidence="1 2" key="1">
    <citation type="submission" date="2021-04" db="EMBL/GenBank/DDBJ databases">
        <title>Nocardia tengchongensis.</title>
        <authorList>
            <person name="Zhuang k."/>
            <person name="Ran Y."/>
            <person name="Li W."/>
        </authorList>
    </citation>
    <scope>NUCLEOTIDE SEQUENCE [LARGE SCALE GENOMIC DNA]</scope>
    <source>
        <strain evidence="1 2">CFH S0057</strain>
    </source>
</reference>
<gene>
    <name evidence="1" type="ORF">KHQ06_26340</name>
</gene>
<keyword evidence="2" id="KW-1185">Reference proteome</keyword>
<dbReference type="EMBL" id="CP074371">
    <property type="protein sequence ID" value="QVI19823.1"/>
    <property type="molecule type" value="Genomic_DNA"/>
</dbReference>
<protein>
    <recommendedName>
        <fullName evidence="3">Bacterial transcriptional activator domain-containing protein</fullName>
    </recommendedName>
</protein>
<name>A0ABX8CLN7_9NOCA</name>